<comment type="subcellular location">
    <subcellularLocation>
        <location evidence="1">Cell membrane</location>
        <topology evidence="1">Single-pass membrane protein</topology>
    </subcellularLocation>
    <subcellularLocation>
        <location evidence="2">Membrane</location>
        <topology evidence="2">Single-pass type I membrane protein</topology>
    </subcellularLocation>
</comment>
<dbReference type="Proteomes" id="UP000006591">
    <property type="component" value="Chromosome 5"/>
</dbReference>
<dbReference type="FunFam" id="3.30.200.20:FF:000328">
    <property type="entry name" value="Leucine-rich repeat protein kinase family protein"/>
    <property type="match status" value="1"/>
</dbReference>
<reference evidence="26" key="2">
    <citation type="submission" date="2018-04" db="EMBL/GenBank/DDBJ databases">
        <title>OnivRS2 (Oryza nivara Reference Sequence Version 2).</title>
        <authorList>
            <person name="Zhang J."/>
            <person name="Kudrna D."/>
            <person name="Lee S."/>
            <person name="Talag J."/>
            <person name="Rajasekar S."/>
            <person name="Welchert J."/>
            <person name="Hsing Y.-I."/>
            <person name="Wing R.A."/>
        </authorList>
    </citation>
    <scope>NUCLEOTIDE SEQUENCE [LARGE SCALE GENOMIC DNA]</scope>
    <source>
        <strain evidence="26">SL10</strain>
    </source>
</reference>
<dbReference type="Pfam" id="PF07714">
    <property type="entry name" value="PK_Tyr_Ser-Thr"/>
    <property type="match status" value="2"/>
</dbReference>
<organism evidence="26">
    <name type="scientific">Oryza nivara</name>
    <name type="common">Indian wild rice</name>
    <name type="synonym">Oryza sativa f. spontanea</name>
    <dbReference type="NCBI Taxonomy" id="4536"/>
    <lineage>
        <taxon>Eukaryota</taxon>
        <taxon>Viridiplantae</taxon>
        <taxon>Streptophyta</taxon>
        <taxon>Embryophyta</taxon>
        <taxon>Tracheophyta</taxon>
        <taxon>Spermatophyta</taxon>
        <taxon>Magnoliopsida</taxon>
        <taxon>Liliopsida</taxon>
        <taxon>Poales</taxon>
        <taxon>Poaceae</taxon>
        <taxon>BOP clade</taxon>
        <taxon>Oryzoideae</taxon>
        <taxon>Oryzeae</taxon>
        <taxon>Oryzinae</taxon>
        <taxon>Oryza</taxon>
    </lineage>
</organism>
<dbReference type="EnsemblPlants" id="ONIVA05G21530.4">
    <property type="protein sequence ID" value="ONIVA05G21530.4"/>
    <property type="gene ID" value="ONIVA05G21530"/>
</dbReference>
<dbReference type="InterPro" id="IPR003591">
    <property type="entry name" value="Leu-rich_rpt_typical-subtyp"/>
</dbReference>
<evidence type="ECO:0000256" key="8">
    <source>
        <dbReference type="ARBA" id="ARBA00022679"/>
    </source>
</evidence>
<feature type="chain" id="PRO_5002361718" description="non-specific serine/threonine protein kinase" evidence="24">
    <location>
        <begin position="24"/>
        <end position="2611"/>
    </location>
</feature>
<evidence type="ECO:0000256" key="21">
    <source>
        <dbReference type="PROSITE-ProRule" id="PRU10141"/>
    </source>
</evidence>
<evidence type="ECO:0000259" key="25">
    <source>
        <dbReference type="PROSITE" id="PS50011"/>
    </source>
</evidence>
<keyword evidence="9 23" id="KW-0812">Transmembrane</keyword>
<evidence type="ECO:0000256" key="6">
    <source>
        <dbReference type="ARBA" id="ARBA00022527"/>
    </source>
</evidence>
<feature type="region of interest" description="Disordered" evidence="22">
    <location>
        <begin position="2577"/>
        <end position="2611"/>
    </location>
</feature>
<comment type="catalytic activity">
    <reaction evidence="19">
        <text>L-threonyl-[protein] + ATP = O-phospho-L-threonyl-[protein] + ADP + H(+)</text>
        <dbReference type="Rhea" id="RHEA:46608"/>
        <dbReference type="Rhea" id="RHEA-COMP:11060"/>
        <dbReference type="Rhea" id="RHEA-COMP:11605"/>
        <dbReference type="ChEBI" id="CHEBI:15378"/>
        <dbReference type="ChEBI" id="CHEBI:30013"/>
        <dbReference type="ChEBI" id="CHEBI:30616"/>
        <dbReference type="ChEBI" id="CHEBI:61977"/>
        <dbReference type="ChEBI" id="CHEBI:456216"/>
        <dbReference type="EC" id="2.7.11.1"/>
    </reaction>
</comment>
<feature type="domain" description="Protein kinase" evidence="25">
    <location>
        <begin position="2286"/>
        <end position="2552"/>
    </location>
</feature>
<dbReference type="InterPro" id="IPR008271">
    <property type="entry name" value="Ser/Thr_kinase_AS"/>
</dbReference>
<evidence type="ECO:0000313" key="26">
    <source>
        <dbReference type="EnsemblPlants" id="ONIVA05G21530.4"/>
    </source>
</evidence>
<dbReference type="InterPro" id="IPR011009">
    <property type="entry name" value="Kinase-like_dom_sf"/>
</dbReference>
<evidence type="ECO:0000256" key="13">
    <source>
        <dbReference type="ARBA" id="ARBA00022777"/>
    </source>
</evidence>
<dbReference type="FunFam" id="3.80.10.10:FF:000129">
    <property type="entry name" value="Leucine-rich repeat receptor-like kinase"/>
    <property type="match status" value="1"/>
</dbReference>
<feature type="transmembrane region" description="Helical" evidence="23">
    <location>
        <begin position="1359"/>
        <end position="1380"/>
    </location>
</feature>
<dbReference type="Gene3D" id="1.10.510.10">
    <property type="entry name" value="Transferase(Phosphotransferase) domain 1"/>
    <property type="match status" value="3"/>
</dbReference>
<evidence type="ECO:0000256" key="1">
    <source>
        <dbReference type="ARBA" id="ARBA00004162"/>
    </source>
</evidence>
<evidence type="ECO:0000256" key="19">
    <source>
        <dbReference type="ARBA" id="ARBA00047899"/>
    </source>
</evidence>
<accession>A0A0E0HG28</accession>
<dbReference type="PROSITE" id="PS50011">
    <property type="entry name" value="PROTEIN_KINASE_DOM"/>
    <property type="match status" value="3"/>
</dbReference>
<sequence length="2611" mass="284301">MEPRVLMALALVVVAAGVPAVLCQTNAQDAAALEGLKSQWTNYPLSWNSGDPCGGGWDGIMCTNGRVTTLRLSSVSLQGTLSGSIGQLGQLTYLDLSFNINLGGPLPAEIGNLGELTTLILAGCSFTGNIPIAIGNLRKLGFLALNSNKFSGGIPSSIGVLTNLLWLDLADNQLTGSVPISTSTSPGLDQLPFQQEPVNWNAYWTFQLQYDSHTHAQSQLRLGLRLDRNGFTGAIPATIGSLVKLNELNLANNKLTGSVPDLSNMTNLNVVDLSNNTFDPSVAPSWFTSLTSLASVSIVSGSLSGQVPKGLFTLPTLQQVVLSNNQFNGTLEITGNISSSLQTVNLMDNRIVSTDTASYKKTLLLAGNPFCAEQDPNNRAFCSRQLQNASPYSTSMEKCGSAQCSDGQNVNPASCSCAFSYNGKMVFRAPFFVDLVSSTPFQLLESTMAAKLNLLPGSVALSDIHFNSDNYLQVQVKLFPTSGVTFNLSELTRIGSSLSNQIYKPPANFGPYFFIADPYAPLAVALGGKKSKMSTGAIAGIAVAGGVLVIALIFMSLFALRQKRRAKELKERADPFASWAAGQKDSGGAPQLKGARFFSFDELKICTNNFSDNHEIGSGGYGKVYRGILGDGTRVAIKRADRNSMQGAVEFKNEIELLSRVHHRNLVSLIGFCYEQGEQMLVYEYISNGTLRENLTGSGTYLDWKKRLRIALGSARGLAYLHELADPPIIHRDIKSTNILLDNNLKAKVADFGLSKLVADTEKGHVSTQVKGTLGYLDPEYYMTQQLSEKSDVYSFGVVMLELVSGRQPIEKGRYVVREVRLAIDPADHDHHYGLRGIVDPAIRDAARTPVFRRFVQLAMRCVDESAAARPAMGAVVKEIEAMLQNEPDDAGAGEGDSSADPSANEFDRYRGGGGGGGPPAHPYSDVEISRGSYAGDGASDYMPYFEVKPKMDQRPMFLLLLLLLASALAVFCDTNAQDAAALQSLTHQWTNYLSSWTSGDPCDSWANVTCSGGRVTSLKLSGVNLQGILSSSIGQLSQLVILILAGCSFTGEIPKEIGNLLQLWFLRLNMNGFEGAIPTNTSKLVKLNELNLANNKLTGSMPDLSSMTNLNVVLMANVSLCGQVPKGLFTLPQLQQVVLSNNRFNGTLEMAGSISNQLEIVNLQNNQIVSRNITGYNNTLVLVGNPLCADQDFSGQPFCSIKQGNTAYTTSMTQCSGSAASDQCPGDQSLDPGYCSCAYPYKGTLFFRAPYFPDVTTREPFRQLEMTLWMQLKLHPGSVYLSDILIDGNNNLEIQVKLFPSSGVTFDRSEVARIGSVLASKQTYIPPSSFGPYYFLGQTYNLPVPMAKNLRIIMGAKAAIGSACGLLVIALIFMAIFTLRRKRKAKELIERVDPLDSWEAPQLKGTRFFRVDELKSCTGNFSDSHEIGSGGYGKVYKGMLADGTHVAIKRAQPDSMQGVVEFKNEIELLSRVHHCNLVRLIGYCYELGEQMLVYEYISNGTLRDNLMGKGLPLNLQKRLRIALGSARGLTYLHEHADPPIIHRDVKSTNILLDDNLKAKVADFGLSKLIDDTKKSHVSTQVKGTLGYLDLEYYMTQKLSEKSDVYSFGVVMLELISRRQLIENGEYIVREVRLAINPADDDHYGLRGIVDPAIRDSTRTAGFRRFVQLAMRCMDDSTAARPAMGAVVKEIEAILQNEPARWTARPAHLPPSSRAPAVATTCRITCPSLGSSRPRIDALRGLMQQWRNYPSSWNSGDPCGGGWDGVMCSNGRVTSLDLSSNIGLGGPLPAEIGNLGQLTTLILAGCSFTGAIPKEIGNLSKLWFLALNSNKFTGGIPPSMTNLFYLDLADNQLTGSISISSPTSPGLDLLVQTKHLHFNKNQLTGTLTGLFNSKMTLLHILFDSNQLSGSIPAELGGITTLEVVRLDRNGFGGAIPTNISNLVSLNQLNLASNKLTGSIPDLSSMSKLNVVDLSNNTFDTSVAPVWFTTLTSLTSVSIASGNLLGQVPKGLFTLPQLQQVVLSKNALNGTLEMTGIISKQLRTVNLLNNNIISANTQSYNNTLVAIWPCTKNPTQCYSFSCSPSLANPACRLVGNPLCVDQDYSGKPFCSIRQENLIAYTTSMTQCSSSAAQCPDGQSLDPGNCGCASSYNGKMVFRAPSFVDVTTGEPFQQLEMSLSTQLNLRPGSVYLSDVHWNSDNYLQVQVKLFPSSGMSFNLSELTRIGFDLSNQTYKPPSNFGPYFFIADPYAPLSASRGTSRIDSEGAPQVDRPRRFTIREMKRCTDNFSESKKIGEGAFGKVYQGTLERQVVAIKRADPERVHGNKHLRSEIRLLSGVRHRNLVRIIGYCYEQGFCCTPDEIMLVNEFVSNGTLKQKLTGKLHIPYNILLKLDETETPPLDWEKRLEIALGSAKGLVYLHEHAHGVIIHRDVKPENILLDEDLNAKVADFGLSKLVASTENAPPTELIMGTNAYMEPEYKRTGRLSDKIDVYSFGIVMMELVIKNDVMRSILSDLPNGVPNNVMRLILSDLPADPSDDHEPHTSILDDIVDPAIRDVRPTMVAVERRIEDILNSVVRSSTTEFMTAGGDTPTNEPNREDNGNEPNPSNEIARD</sequence>
<keyword evidence="15 23" id="KW-1133">Transmembrane helix</keyword>
<dbReference type="PANTHER" id="PTHR45974:SF229">
    <property type="entry name" value="OS05G0486100 PROTEIN"/>
    <property type="match status" value="1"/>
</dbReference>
<dbReference type="InterPro" id="IPR017441">
    <property type="entry name" value="Protein_kinase_ATP_BS"/>
</dbReference>
<keyword evidence="16 23" id="KW-0472">Membrane</keyword>
<dbReference type="PANTHER" id="PTHR45974">
    <property type="entry name" value="RECEPTOR-LIKE PROTEIN 55"/>
    <property type="match status" value="1"/>
</dbReference>
<dbReference type="FunFam" id="3.80.10.10:FF:000041">
    <property type="entry name" value="LRR receptor-like serine/threonine-protein kinase ERECTA"/>
    <property type="match status" value="1"/>
</dbReference>
<dbReference type="SMART" id="SM00369">
    <property type="entry name" value="LRR_TYP"/>
    <property type="match status" value="6"/>
</dbReference>
<evidence type="ECO:0000256" key="17">
    <source>
        <dbReference type="ARBA" id="ARBA00023170"/>
    </source>
</evidence>
<feature type="binding site" evidence="21">
    <location>
        <position position="1450"/>
    </location>
    <ligand>
        <name>ATP</name>
        <dbReference type="ChEBI" id="CHEBI:30616"/>
    </ligand>
</feature>
<dbReference type="PROSITE" id="PS00108">
    <property type="entry name" value="PROTEIN_KINASE_ST"/>
    <property type="match status" value="3"/>
</dbReference>
<evidence type="ECO:0000256" key="20">
    <source>
        <dbReference type="ARBA" id="ARBA00048679"/>
    </source>
</evidence>
<proteinExistence type="inferred from homology"/>
<evidence type="ECO:0000256" key="5">
    <source>
        <dbReference type="ARBA" id="ARBA00022475"/>
    </source>
</evidence>
<dbReference type="PROSITE" id="PS51450">
    <property type="entry name" value="LRR"/>
    <property type="match status" value="3"/>
</dbReference>
<name>A0A0E0HG28_ORYNI</name>
<evidence type="ECO:0000256" key="9">
    <source>
        <dbReference type="ARBA" id="ARBA00022692"/>
    </source>
</evidence>
<dbReference type="STRING" id="4536.A0A0E0HG28"/>
<dbReference type="SUPFAM" id="SSF52058">
    <property type="entry name" value="L domain-like"/>
    <property type="match status" value="3"/>
</dbReference>
<evidence type="ECO:0000256" key="3">
    <source>
        <dbReference type="ARBA" id="ARBA00008684"/>
    </source>
</evidence>
<dbReference type="CDD" id="cd14066">
    <property type="entry name" value="STKc_IRAK"/>
    <property type="match status" value="2"/>
</dbReference>
<dbReference type="FunFam" id="1.10.510.10:FF:000453">
    <property type="entry name" value="LRR receptor-like serine/threonine-protein kinase HSL2"/>
    <property type="match status" value="1"/>
</dbReference>
<comment type="catalytic activity">
    <reaction evidence="20">
        <text>L-seryl-[protein] + ATP = O-phospho-L-seryl-[protein] + ADP + H(+)</text>
        <dbReference type="Rhea" id="RHEA:17989"/>
        <dbReference type="Rhea" id="RHEA-COMP:9863"/>
        <dbReference type="Rhea" id="RHEA-COMP:11604"/>
        <dbReference type="ChEBI" id="CHEBI:15378"/>
        <dbReference type="ChEBI" id="CHEBI:29999"/>
        <dbReference type="ChEBI" id="CHEBI:30616"/>
        <dbReference type="ChEBI" id="CHEBI:83421"/>
        <dbReference type="ChEBI" id="CHEBI:456216"/>
        <dbReference type="EC" id="2.7.11.1"/>
    </reaction>
</comment>
<evidence type="ECO:0000256" key="11">
    <source>
        <dbReference type="ARBA" id="ARBA00022737"/>
    </source>
</evidence>
<dbReference type="GO" id="GO:0005886">
    <property type="term" value="C:plasma membrane"/>
    <property type="evidence" value="ECO:0007669"/>
    <property type="project" value="UniProtKB-SubCell"/>
</dbReference>
<dbReference type="InterPro" id="IPR013210">
    <property type="entry name" value="LRR_N_plant-typ"/>
</dbReference>
<feature type="binding site" evidence="21">
    <location>
        <position position="2313"/>
    </location>
    <ligand>
        <name>ATP</name>
        <dbReference type="ChEBI" id="CHEBI:30616"/>
    </ligand>
</feature>
<keyword evidence="17" id="KW-0675">Receptor</keyword>
<dbReference type="FunFam" id="3.80.10.10:FF:000363">
    <property type="entry name" value="Leucine-rich repeat family protein"/>
    <property type="match status" value="1"/>
</dbReference>
<evidence type="ECO:0000256" key="14">
    <source>
        <dbReference type="ARBA" id="ARBA00022840"/>
    </source>
</evidence>
<dbReference type="Gene3D" id="3.30.200.20">
    <property type="entry name" value="Phosphorylase Kinase, domain 1"/>
    <property type="match status" value="3"/>
</dbReference>
<keyword evidence="14 21" id="KW-0067">ATP-binding</keyword>
<dbReference type="InterPro" id="IPR001245">
    <property type="entry name" value="Ser-Thr/Tyr_kinase_cat_dom"/>
</dbReference>
<evidence type="ECO:0000256" key="18">
    <source>
        <dbReference type="ARBA" id="ARBA00023180"/>
    </source>
</evidence>
<feature type="domain" description="Protein kinase" evidence="25">
    <location>
        <begin position="1422"/>
        <end position="1695"/>
    </location>
</feature>
<feature type="binding site" evidence="21">
    <location>
        <position position="638"/>
    </location>
    <ligand>
        <name>ATP</name>
        <dbReference type="ChEBI" id="CHEBI:30616"/>
    </ligand>
</feature>
<dbReference type="FunFam" id="1.10.510.10:FF:001023">
    <property type="entry name" value="Os07g0541700 protein"/>
    <property type="match status" value="1"/>
</dbReference>
<keyword evidence="6" id="KW-0723">Serine/threonine-protein kinase</keyword>
<feature type="compositionally biased region" description="Polar residues" evidence="22">
    <location>
        <begin position="2600"/>
        <end position="2611"/>
    </location>
</feature>
<evidence type="ECO:0000256" key="15">
    <source>
        <dbReference type="ARBA" id="ARBA00022989"/>
    </source>
</evidence>
<protein>
    <recommendedName>
        <fullName evidence="4">non-specific serine/threonine protein kinase</fullName>
        <ecNumber evidence="4">2.7.11.1</ecNumber>
    </recommendedName>
</protein>
<evidence type="ECO:0000256" key="10">
    <source>
        <dbReference type="ARBA" id="ARBA00022729"/>
    </source>
</evidence>
<dbReference type="EC" id="2.7.11.1" evidence="4"/>
<reference evidence="26" key="1">
    <citation type="submission" date="2015-04" db="UniProtKB">
        <authorList>
            <consortium name="EnsemblPlants"/>
        </authorList>
    </citation>
    <scope>IDENTIFICATION</scope>
    <source>
        <strain evidence="26">SL10</strain>
    </source>
</reference>
<dbReference type="OMA" id="YTTSMTQ"/>
<evidence type="ECO:0000256" key="2">
    <source>
        <dbReference type="ARBA" id="ARBA00004479"/>
    </source>
</evidence>
<dbReference type="Pfam" id="PF08263">
    <property type="entry name" value="LRRNT_2"/>
    <property type="match status" value="3"/>
</dbReference>
<keyword evidence="12 21" id="KW-0547">Nucleotide-binding</keyword>
<dbReference type="SUPFAM" id="SSF56112">
    <property type="entry name" value="Protein kinase-like (PK-like)"/>
    <property type="match status" value="3"/>
</dbReference>
<evidence type="ECO:0000256" key="23">
    <source>
        <dbReference type="SAM" id="Phobius"/>
    </source>
</evidence>
<evidence type="ECO:0000256" key="22">
    <source>
        <dbReference type="SAM" id="MobiDB-lite"/>
    </source>
</evidence>
<evidence type="ECO:0000256" key="7">
    <source>
        <dbReference type="ARBA" id="ARBA00022614"/>
    </source>
</evidence>
<keyword evidence="18" id="KW-0325">Glycoprotein</keyword>
<keyword evidence="8" id="KW-0808">Transferase</keyword>
<dbReference type="GO" id="GO:0005524">
    <property type="term" value="F:ATP binding"/>
    <property type="evidence" value="ECO:0007669"/>
    <property type="project" value="UniProtKB-UniRule"/>
</dbReference>
<keyword evidence="13" id="KW-0418">Kinase</keyword>
<feature type="transmembrane region" description="Helical" evidence="23">
    <location>
        <begin position="537"/>
        <end position="560"/>
    </location>
</feature>
<dbReference type="Gramene" id="ONIVA05G21530.4">
    <property type="protein sequence ID" value="ONIVA05G21530.4"/>
    <property type="gene ID" value="ONIVA05G21530"/>
</dbReference>
<dbReference type="SMART" id="SM00220">
    <property type="entry name" value="S_TKc"/>
    <property type="match status" value="3"/>
</dbReference>
<dbReference type="Pfam" id="PF00069">
    <property type="entry name" value="Pkinase"/>
    <property type="match status" value="1"/>
</dbReference>
<dbReference type="PROSITE" id="PS00107">
    <property type="entry name" value="PROTEIN_KINASE_ATP"/>
    <property type="match status" value="3"/>
</dbReference>
<dbReference type="HOGENOM" id="CLU_226870_0_0_1"/>
<dbReference type="Gene3D" id="3.80.10.10">
    <property type="entry name" value="Ribonuclease Inhibitor"/>
    <property type="match status" value="6"/>
</dbReference>
<feature type="signal peptide" evidence="24">
    <location>
        <begin position="1"/>
        <end position="23"/>
    </location>
</feature>
<dbReference type="FunFam" id="1.10.510.10:FF:000309">
    <property type="entry name" value="Leucine-rich repeat receptor-like protein kinase"/>
    <property type="match status" value="1"/>
</dbReference>
<dbReference type="FunFam" id="3.80.10.10:FF:000542">
    <property type="entry name" value="Leucine-rich repeat protein kinase family protein"/>
    <property type="match status" value="1"/>
</dbReference>
<feature type="region of interest" description="Disordered" evidence="22">
    <location>
        <begin position="887"/>
        <end position="930"/>
    </location>
</feature>
<dbReference type="FunFam" id="3.30.200.20:FF:000039">
    <property type="entry name" value="receptor-like protein kinase FERONIA"/>
    <property type="match status" value="1"/>
</dbReference>
<evidence type="ECO:0000256" key="24">
    <source>
        <dbReference type="SAM" id="SignalP"/>
    </source>
</evidence>
<comment type="similarity">
    <text evidence="3">Belongs to the protein kinase superfamily. Ser/Thr protein kinase family.</text>
</comment>
<feature type="domain" description="Protein kinase" evidence="25">
    <location>
        <begin position="610"/>
        <end position="884"/>
    </location>
</feature>
<evidence type="ECO:0000256" key="4">
    <source>
        <dbReference type="ARBA" id="ARBA00012513"/>
    </source>
</evidence>
<keyword evidence="7" id="KW-0433">Leucine-rich repeat</keyword>
<evidence type="ECO:0000313" key="27">
    <source>
        <dbReference type="Proteomes" id="UP000006591"/>
    </source>
</evidence>
<keyword evidence="27" id="KW-1185">Reference proteome</keyword>
<dbReference type="GO" id="GO:0004674">
    <property type="term" value="F:protein serine/threonine kinase activity"/>
    <property type="evidence" value="ECO:0007669"/>
    <property type="project" value="UniProtKB-KW"/>
</dbReference>
<dbReference type="eggNOG" id="ENOG502QQH6">
    <property type="taxonomic scope" value="Eukaryota"/>
</dbReference>
<dbReference type="InterPro" id="IPR000719">
    <property type="entry name" value="Prot_kinase_dom"/>
</dbReference>
<keyword evidence="5" id="KW-1003">Cell membrane</keyword>
<evidence type="ECO:0000256" key="16">
    <source>
        <dbReference type="ARBA" id="ARBA00023136"/>
    </source>
</evidence>
<keyword evidence="11" id="KW-0677">Repeat</keyword>
<dbReference type="Pfam" id="PF00560">
    <property type="entry name" value="LRR_1"/>
    <property type="match status" value="3"/>
</dbReference>
<dbReference type="InterPro" id="IPR032675">
    <property type="entry name" value="LRR_dom_sf"/>
</dbReference>
<keyword evidence="10 24" id="KW-0732">Signal</keyword>
<evidence type="ECO:0000256" key="12">
    <source>
        <dbReference type="ARBA" id="ARBA00022741"/>
    </source>
</evidence>
<dbReference type="InterPro" id="IPR001611">
    <property type="entry name" value="Leu-rich_rpt"/>
</dbReference>